<feature type="compositionally biased region" description="Basic residues" evidence="1">
    <location>
        <begin position="140"/>
        <end position="150"/>
    </location>
</feature>
<feature type="region of interest" description="Disordered" evidence="1">
    <location>
        <begin position="128"/>
        <end position="153"/>
    </location>
</feature>
<evidence type="ECO:0000256" key="1">
    <source>
        <dbReference type="SAM" id="MobiDB-lite"/>
    </source>
</evidence>
<dbReference type="InterPro" id="IPR013530">
    <property type="entry name" value="PAD_C"/>
</dbReference>
<evidence type="ECO:0000313" key="3">
    <source>
        <dbReference type="EMBL" id="EFY96996.2"/>
    </source>
</evidence>
<keyword evidence="4" id="KW-1185">Reference proteome</keyword>
<accession>E9F5J3</accession>
<sequence>MVLLTTWTATTSTCGHLTAAQSFFPISVTSISAAQYKMPEGLHSAIWSLRPATVRQAMFPSLRGMRRPLDAANAKWCVKVASSICKDNPKHPGQTAVTNTLACPQQQQRGLRAGLDGSCIRKHARATRPNFPMNTTPSHHTVHPAKWRRGRQPELGSGFGWEEINSGGNIETIPAYVSRSGTAYRNRRFLPRNTLGFRMAIPDTTPALELFRKLNDTGQGEHPFSASRAMAPDKDASFVDSSFHDRTVASLLSDERFIQANTCAQNFLDTDLALLLQELPIEEKDVVGVPTL</sequence>
<proteinExistence type="predicted"/>
<dbReference type="GO" id="GO:0005737">
    <property type="term" value="C:cytoplasm"/>
    <property type="evidence" value="ECO:0007669"/>
    <property type="project" value="InterPro"/>
</dbReference>
<gene>
    <name evidence="3" type="ORF">MAA_07542</name>
</gene>
<dbReference type="GO" id="GO:0004668">
    <property type="term" value="F:protein-arginine deiminase activity"/>
    <property type="evidence" value="ECO:0007669"/>
    <property type="project" value="InterPro"/>
</dbReference>
<evidence type="ECO:0000313" key="4">
    <source>
        <dbReference type="Proteomes" id="UP000002498"/>
    </source>
</evidence>
<reference evidence="3 4" key="1">
    <citation type="journal article" date="2011" name="PLoS Genet.">
        <title>Genome sequencing and comparative transcriptomics of the model entomopathogenic fungi Metarhizium anisopliae and M. acridum.</title>
        <authorList>
            <person name="Gao Q."/>
            <person name="Jin K."/>
            <person name="Ying S.H."/>
            <person name="Zhang Y."/>
            <person name="Xiao G."/>
            <person name="Shang Y."/>
            <person name="Duan Z."/>
            <person name="Hu X."/>
            <person name="Xie X.Q."/>
            <person name="Zhou G."/>
            <person name="Peng G."/>
            <person name="Luo Z."/>
            <person name="Huang W."/>
            <person name="Wang B."/>
            <person name="Fang W."/>
            <person name="Wang S."/>
            <person name="Zhong Y."/>
            <person name="Ma L.J."/>
            <person name="St Leger R.J."/>
            <person name="Zhao G.P."/>
            <person name="Pei Y."/>
            <person name="Feng M.G."/>
            <person name="Xia Y."/>
            <person name="Wang C."/>
        </authorList>
    </citation>
    <scope>NUCLEOTIDE SEQUENCE [LARGE SCALE GENOMIC DNA]</scope>
    <source>
        <strain evidence="4">ARSEF 23 / ATCC MYA-3075</strain>
    </source>
</reference>
<dbReference type="HOGENOM" id="CLU_953420_0_0_1"/>
<name>E9F5J3_METRA</name>
<feature type="domain" description="Protein-arginine deiminase C-terminal" evidence="2">
    <location>
        <begin position="189"/>
        <end position="292"/>
    </location>
</feature>
<dbReference type="RefSeq" id="XP_007823731.2">
    <property type="nucleotide sequence ID" value="XM_007825540.2"/>
</dbReference>
<comment type="caution">
    <text evidence="3">The sequence shown here is derived from an EMBL/GenBank/DDBJ whole genome shotgun (WGS) entry which is preliminary data.</text>
</comment>
<protein>
    <submittedName>
        <fullName evidence="3">C6 zinc finger domain protein</fullName>
    </submittedName>
</protein>
<dbReference type="GeneID" id="19261828"/>
<evidence type="ECO:0000259" key="2">
    <source>
        <dbReference type="Pfam" id="PF03068"/>
    </source>
</evidence>
<dbReference type="GO" id="GO:0005509">
    <property type="term" value="F:calcium ion binding"/>
    <property type="evidence" value="ECO:0007669"/>
    <property type="project" value="InterPro"/>
</dbReference>
<dbReference type="EMBL" id="ADNJ02000014">
    <property type="protein sequence ID" value="EFY96996.2"/>
    <property type="molecule type" value="Genomic_DNA"/>
</dbReference>
<dbReference type="Gene3D" id="3.75.10.10">
    <property type="entry name" value="L-arginine/glycine Amidinotransferase, Chain A"/>
    <property type="match status" value="1"/>
</dbReference>
<dbReference type="AlphaFoldDB" id="E9F5J3"/>
<dbReference type="Pfam" id="PF03068">
    <property type="entry name" value="PAD"/>
    <property type="match status" value="1"/>
</dbReference>
<dbReference type="SUPFAM" id="SSF55909">
    <property type="entry name" value="Pentein"/>
    <property type="match status" value="1"/>
</dbReference>
<reference evidence="3 4" key="2">
    <citation type="journal article" date="2014" name="Proc. Natl. Acad. Sci. U.S.A.">
        <title>Trajectory and genomic determinants of fungal-pathogen speciation and host adaptation.</title>
        <authorList>
            <person name="Hu X."/>
            <person name="Xiao G."/>
            <person name="Zheng P."/>
            <person name="Shang Y."/>
            <person name="Su Y."/>
            <person name="Zhang X."/>
            <person name="Liu X."/>
            <person name="Zhan S."/>
            <person name="St Leger R.J."/>
            <person name="Wang C."/>
        </authorList>
    </citation>
    <scope>GENOME REANNOTATION</scope>
    <source>
        <strain evidence="4">ARSEF 23 / ATCC MYA-3075</strain>
    </source>
</reference>
<dbReference type="Proteomes" id="UP000002498">
    <property type="component" value="Unassembled WGS sequence"/>
</dbReference>
<organism evidence="3 4">
    <name type="scientific">Metarhizium robertsii (strain ARSEF 23 / ATCC MYA-3075)</name>
    <name type="common">Metarhizium anisopliae (strain ARSEF 23)</name>
    <dbReference type="NCBI Taxonomy" id="655844"/>
    <lineage>
        <taxon>Eukaryota</taxon>
        <taxon>Fungi</taxon>
        <taxon>Dikarya</taxon>
        <taxon>Ascomycota</taxon>
        <taxon>Pezizomycotina</taxon>
        <taxon>Sordariomycetes</taxon>
        <taxon>Hypocreomycetidae</taxon>
        <taxon>Hypocreales</taxon>
        <taxon>Clavicipitaceae</taxon>
        <taxon>Metarhizium</taxon>
    </lineage>
</organism>
<dbReference type="OrthoDB" id="5102063at2759"/>
<dbReference type="KEGG" id="maj:MAA_07542"/>